<dbReference type="Proteomes" id="UP000238479">
    <property type="component" value="Chromosome 3"/>
</dbReference>
<keyword evidence="2" id="KW-1185">Reference proteome</keyword>
<protein>
    <submittedName>
        <fullName evidence="1">Uncharacterized protein</fullName>
    </submittedName>
</protein>
<reference evidence="1 2" key="1">
    <citation type="journal article" date="2018" name="Nat. Genet.">
        <title>The Rosa genome provides new insights in the design of modern roses.</title>
        <authorList>
            <person name="Bendahmane M."/>
        </authorList>
    </citation>
    <scope>NUCLEOTIDE SEQUENCE [LARGE SCALE GENOMIC DNA]</scope>
    <source>
        <strain evidence="2">cv. Old Blush</strain>
    </source>
</reference>
<sequence>MLSLLSNLLYTKHPATVPKHCSSLFTCEIPVLPSSCIHREEKRHQLSGSLHHVFAIDLFSSVSRQSL</sequence>
<dbReference type="AlphaFoldDB" id="A0A2P6R9R8"/>
<name>A0A2P6R9R8_ROSCH</name>
<accession>A0A2P6R9R8</accession>
<comment type="caution">
    <text evidence="1">The sequence shown here is derived from an EMBL/GenBank/DDBJ whole genome shotgun (WGS) entry which is preliminary data.</text>
</comment>
<proteinExistence type="predicted"/>
<dbReference type="Gramene" id="PRQ43169">
    <property type="protein sequence ID" value="PRQ43169"/>
    <property type="gene ID" value="RchiOBHm_Chr3g0465531"/>
</dbReference>
<gene>
    <name evidence="1" type="ORF">RchiOBHm_Chr3g0465531</name>
</gene>
<evidence type="ECO:0000313" key="2">
    <source>
        <dbReference type="Proteomes" id="UP000238479"/>
    </source>
</evidence>
<evidence type="ECO:0000313" key="1">
    <source>
        <dbReference type="EMBL" id="PRQ43169.1"/>
    </source>
</evidence>
<organism evidence="1 2">
    <name type="scientific">Rosa chinensis</name>
    <name type="common">China rose</name>
    <dbReference type="NCBI Taxonomy" id="74649"/>
    <lineage>
        <taxon>Eukaryota</taxon>
        <taxon>Viridiplantae</taxon>
        <taxon>Streptophyta</taxon>
        <taxon>Embryophyta</taxon>
        <taxon>Tracheophyta</taxon>
        <taxon>Spermatophyta</taxon>
        <taxon>Magnoliopsida</taxon>
        <taxon>eudicotyledons</taxon>
        <taxon>Gunneridae</taxon>
        <taxon>Pentapetalae</taxon>
        <taxon>rosids</taxon>
        <taxon>fabids</taxon>
        <taxon>Rosales</taxon>
        <taxon>Rosaceae</taxon>
        <taxon>Rosoideae</taxon>
        <taxon>Rosoideae incertae sedis</taxon>
        <taxon>Rosa</taxon>
    </lineage>
</organism>
<dbReference type="EMBL" id="PDCK01000041">
    <property type="protein sequence ID" value="PRQ43169.1"/>
    <property type="molecule type" value="Genomic_DNA"/>
</dbReference>